<reference evidence="2" key="1">
    <citation type="journal article" date="2022" name="bioRxiv">
        <title>Sequencing and chromosome-scale assembly of the giantPleurodeles waltlgenome.</title>
        <authorList>
            <person name="Brown T."/>
            <person name="Elewa A."/>
            <person name="Iarovenko S."/>
            <person name="Subramanian E."/>
            <person name="Araus A.J."/>
            <person name="Petzold A."/>
            <person name="Susuki M."/>
            <person name="Suzuki K.-i.T."/>
            <person name="Hayashi T."/>
            <person name="Toyoda A."/>
            <person name="Oliveira C."/>
            <person name="Osipova E."/>
            <person name="Leigh N.D."/>
            <person name="Simon A."/>
            <person name="Yun M.H."/>
        </authorList>
    </citation>
    <scope>NUCLEOTIDE SEQUENCE</scope>
    <source>
        <strain evidence="2">20211129_DDA</strain>
        <tissue evidence="2">Liver</tissue>
    </source>
</reference>
<feature type="region of interest" description="Disordered" evidence="1">
    <location>
        <begin position="1"/>
        <end position="26"/>
    </location>
</feature>
<name>A0AAV7WEI8_PLEWA</name>
<sequence>MVLCRRRDHRDDAGAGRGAERRGTPADRMEGLRWRRIAIHGRYWLAKFHVYGLRPSKRHTARLPCIDSSQYDVSGPRWPAQERLGRQSECGLRGGHLARD</sequence>
<proteinExistence type="predicted"/>
<protein>
    <submittedName>
        <fullName evidence="2">Uncharacterized protein</fullName>
    </submittedName>
</protein>
<organism evidence="2 3">
    <name type="scientific">Pleurodeles waltl</name>
    <name type="common">Iberian ribbed newt</name>
    <dbReference type="NCBI Taxonomy" id="8319"/>
    <lineage>
        <taxon>Eukaryota</taxon>
        <taxon>Metazoa</taxon>
        <taxon>Chordata</taxon>
        <taxon>Craniata</taxon>
        <taxon>Vertebrata</taxon>
        <taxon>Euteleostomi</taxon>
        <taxon>Amphibia</taxon>
        <taxon>Batrachia</taxon>
        <taxon>Caudata</taxon>
        <taxon>Salamandroidea</taxon>
        <taxon>Salamandridae</taxon>
        <taxon>Pleurodelinae</taxon>
        <taxon>Pleurodeles</taxon>
    </lineage>
</organism>
<comment type="caution">
    <text evidence="2">The sequence shown here is derived from an EMBL/GenBank/DDBJ whole genome shotgun (WGS) entry which is preliminary data.</text>
</comment>
<dbReference type="Proteomes" id="UP001066276">
    <property type="component" value="Chromosome 1_2"/>
</dbReference>
<dbReference type="EMBL" id="JANPWB010000002">
    <property type="protein sequence ID" value="KAJ1211255.1"/>
    <property type="molecule type" value="Genomic_DNA"/>
</dbReference>
<dbReference type="AlphaFoldDB" id="A0AAV7WEI8"/>
<evidence type="ECO:0000313" key="2">
    <source>
        <dbReference type="EMBL" id="KAJ1211255.1"/>
    </source>
</evidence>
<gene>
    <name evidence="2" type="ORF">NDU88_006616</name>
</gene>
<accession>A0AAV7WEI8</accession>
<evidence type="ECO:0000313" key="3">
    <source>
        <dbReference type="Proteomes" id="UP001066276"/>
    </source>
</evidence>
<evidence type="ECO:0000256" key="1">
    <source>
        <dbReference type="SAM" id="MobiDB-lite"/>
    </source>
</evidence>
<feature type="compositionally biased region" description="Basic and acidic residues" evidence="1">
    <location>
        <begin position="9"/>
        <end position="26"/>
    </location>
</feature>
<keyword evidence="3" id="KW-1185">Reference proteome</keyword>